<dbReference type="Pfam" id="PF00389">
    <property type="entry name" value="2-Hacid_dh"/>
    <property type="match status" value="1"/>
</dbReference>
<evidence type="ECO:0000256" key="4">
    <source>
        <dbReference type="RuleBase" id="RU003719"/>
    </source>
</evidence>
<comment type="caution">
    <text evidence="7">The sequence shown here is derived from an EMBL/GenBank/DDBJ whole genome shotgun (WGS) entry which is preliminary data.</text>
</comment>
<dbReference type="InterPro" id="IPR050857">
    <property type="entry name" value="D-2-hydroxyacid_DH"/>
</dbReference>
<evidence type="ECO:0000313" key="8">
    <source>
        <dbReference type="Proteomes" id="UP000074294"/>
    </source>
</evidence>
<accession>A0A147JXU2</accession>
<dbReference type="EMBL" id="LQMQ01000021">
    <property type="protein sequence ID" value="KUO41443.1"/>
    <property type="molecule type" value="Genomic_DNA"/>
</dbReference>
<feature type="domain" description="D-isomer specific 2-hydroxyacid dehydrogenase NAD-binding" evidence="6">
    <location>
        <begin position="105"/>
        <end position="279"/>
    </location>
</feature>
<evidence type="ECO:0000256" key="3">
    <source>
        <dbReference type="ARBA" id="ARBA00023027"/>
    </source>
</evidence>
<keyword evidence="2 4" id="KW-0560">Oxidoreductase</keyword>
<dbReference type="Pfam" id="PF02826">
    <property type="entry name" value="2-Hacid_dh_C"/>
    <property type="match status" value="1"/>
</dbReference>
<gene>
    <name evidence="7" type="ORF">APZ16_06525</name>
</gene>
<evidence type="ECO:0000259" key="5">
    <source>
        <dbReference type="Pfam" id="PF00389"/>
    </source>
</evidence>
<name>A0A147JXU2_HADYE</name>
<proteinExistence type="inferred from homology"/>
<dbReference type="PANTHER" id="PTHR42789">
    <property type="entry name" value="D-ISOMER SPECIFIC 2-HYDROXYACID DEHYDROGENASE FAMILY PROTEIN (AFU_ORTHOLOGUE AFUA_6G10090)"/>
    <property type="match status" value="1"/>
</dbReference>
<dbReference type="InterPro" id="IPR006139">
    <property type="entry name" value="D-isomer_2_OHA_DH_cat_dom"/>
</dbReference>
<dbReference type="STRING" id="1776334.APZ16_06525"/>
<dbReference type="SUPFAM" id="SSF52283">
    <property type="entry name" value="Formate/glycerate dehydrogenase catalytic domain-like"/>
    <property type="match status" value="1"/>
</dbReference>
<dbReference type="CDD" id="cd12173">
    <property type="entry name" value="PGDH_4"/>
    <property type="match status" value="1"/>
</dbReference>
<protein>
    <submittedName>
        <fullName evidence="7">3-phosphoglycerate dehydrogenase</fullName>
    </submittedName>
</protein>
<sequence>MVKVLVTDKIDEEGIRRLREVAEVDVAVGLKPPELIERVKDYEVLVVRSATKVTREVIEAGKKLRIIGRAGAGVDNIDVEAAKARGIKVLNTPEAPTEAVAELVMGLMLSWARRLPQADLSMKQGKWLKAELMGTELRGKTLGIIGTGKIGQRVGFLALAFGMKIVAQDCVRYPEFAARTGCEYTDLDTVLRQADYLTIHLPLTAETRHLIGKRELSLMKPTAVLINTSRGEIVDETALVEALTSGKIAGACLDVFSREPPVDSPLLKLPNVILTPHIGASTHEAQKEAAILISEKIKEAIA</sequence>
<dbReference type="Proteomes" id="UP000074294">
    <property type="component" value="Unassembled WGS sequence"/>
</dbReference>
<keyword evidence="3" id="KW-0520">NAD</keyword>
<organism evidence="7 8">
    <name type="scientific">Hadarchaeum yellowstonense</name>
    <dbReference type="NCBI Taxonomy" id="1776334"/>
    <lineage>
        <taxon>Archaea</taxon>
        <taxon>Methanobacteriati</taxon>
        <taxon>Candidatus Hadarchaeota</taxon>
        <taxon>Candidatus Hadarchaeia</taxon>
        <taxon>Candidatus Hadarchaeales</taxon>
        <taxon>Candidatus Hadarchaeaceae</taxon>
        <taxon>Candidatus Hadarchaeum</taxon>
    </lineage>
</organism>
<reference evidence="7 8" key="1">
    <citation type="journal article" date="2016" name="Nat. Microbiol.">
        <title>Genomic inference of the metabolism of cosmopolitan subsurface Archaea, Hadesarchaea.</title>
        <authorList>
            <person name="Baker B.J."/>
            <person name="Saw J.H."/>
            <person name="Lind A.E."/>
            <person name="Lazar C.S."/>
            <person name="Hinrichs K.-U."/>
            <person name="Teske A.P."/>
            <person name="Ettema T.J."/>
        </authorList>
    </citation>
    <scope>NUCLEOTIDE SEQUENCE [LARGE SCALE GENOMIC DNA]</scope>
</reference>
<dbReference type="AlphaFoldDB" id="A0A147JXU2"/>
<dbReference type="GO" id="GO:0016616">
    <property type="term" value="F:oxidoreductase activity, acting on the CH-OH group of donors, NAD or NADP as acceptor"/>
    <property type="evidence" value="ECO:0007669"/>
    <property type="project" value="InterPro"/>
</dbReference>
<dbReference type="PANTHER" id="PTHR42789:SF1">
    <property type="entry name" value="D-ISOMER SPECIFIC 2-HYDROXYACID DEHYDROGENASE FAMILY PROTEIN (AFU_ORTHOLOGUE AFUA_6G10090)"/>
    <property type="match status" value="1"/>
</dbReference>
<evidence type="ECO:0000256" key="2">
    <source>
        <dbReference type="ARBA" id="ARBA00023002"/>
    </source>
</evidence>
<evidence type="ECO:0000259" key="6">
    <source>
        <dbReference type="Pfam" id="PF02826"/>
    </source>
</evidence>
<dbReference type="InterPro" id="IPR029753">
    <property type="entry name" value="D-isomer_DH_CS"/>
</dbReference>
<dbReference type="Gene3D" id="3.40.50.720">
    <property type="entry name" value="NAD(P)-binding Rossmann-like Domain"/>
    <property type="match status" value="2"/>
</dbReference>
<dbReference type="InterPro" id="IPR036291">
    <property type="entry name" value="NAD(P)-bd_dom_sf"/>
</dbReference>
<dbReference type="PROSITE" id="PS00671">
    <property type="entry name" value="D_2_HYDROXYACID_DH_3"/>
    <property type="match status" value="1"/>
</dbReference>
<dbReference type="SUPFAM" id="SSF51735">
    <property type="entry name" value="NAD(P)-binding Rossmann-fold domains"/>
    <property type="match status" value="1"/>
</dbReference>
<feature type="domain" description="D-isomer specific 2-hydroxyacid dehydrogenase catalytic" evidence="5">
    <location>
        <begin position="4"/>
        <end position="301"/>
    </location>
</feature>
<dbReference type="FunFam" id="3.40.50.720:FF:000203">
    <property type="entry name" value="D-3-phosphoglycerate dehydrogenase (SerA)"/>
    <property type="match status" value="1"/>
</dbReference>
<evidence type="ECO:0000313" key="7">
    <source>
        <dbReference type="EMBL" id="KUO41443.1"/>
    </source>
</evidence>
<comment type="similarity">
    <text evidence="1 4">Belongs to the D-isomer specific 2-hydroxyacid dehydrogenase family.</text>
</comment>
<dbReference type="GO" id="GO:0051287">
    <property type="term" value="F:NAD binding"/>
    <property type="evidence" value="ECO:0007669"/>
    <property type="project" value="InterPro"/>
</dbReference>
<evidence type="ECO:0000256" key="1">
    <source>
        <dbReference type="ARBA" id="ARBA00005854"/>
    </source>
</evidence>
<dbReference type="InterPro" id="IPR006140">
    <property type="entry name" value="D-isomer_DH_NAD-bd"/>
</dbReference>